<evidence type="ECO:0000313" key="3">
    <source>
        <dbReference type="Proteomes" id="UP001189429"/>
    </source>
</evidence>
<dbReference type="Proteomes" id="UP001189429">
    <property type="component" value="Unassembled WGS sequence"/>
</dbReference>
<sequence>EESFGANGVGGRQKAVDVDIFSEGSVEDDCQEEGDWPKWHPGEQVAHSATGIQFVRALKLQAFHKSQKARDERRAEWRLQLDEIEETIKSDGHGGKRKAKSKEEFGATTASQRRMAAAVDKKKVKLMEKFEGALTPLSGADMPSERKHPLE</sequence>
<accession>A0ABN9RPB6</accession>
<protein>
    <submittedName>
        <fullName evidence="2">Uncharacterized protein</fullName>
    </submittedName>
</protein>
<dbReference type="EMBL" id="CAUYUJ010007291">
    <property type="protein sequence ID" value="CAK0820202.1"/>
    <property type="molecule type" value="Genomic_DNA"/>
</dbReference>
<feature type="non-terminal residue" evidence="2">
    <location>
        <position position="151"/>
    </location>
</feature>
<proteinExistence type="predicted"/>
<organism evidence="2 3">
    <name type="scientific">Prorocentrum cordatum</name>
    <dbReference type="NCBI Taxonomy" id="2364126"/>
    <lineage>
        <taxon>Eukaryota</taxon>
        <taxon>Sar</taxon>
        <taxon>Alveolata</taxon>
        <taxon>Dinophyceae</taxon>
        <taxon>Prorocentrales</taxon>
        <taxon>Prorocentraceae</taxon>
        <taxon>Prorocentrum</taxon>
    </lineage>
</organism>
<evidence type="ECO:0000256" key="1">
    <source>
        <dbReference type="SAM" id="MobiDB-lite"/>
    </source>
</evidence>
<gene>
    <name evidence="2" type="ORF">PCOR1329_LOCUS21980</name>
</gene>
<comment type="caution">
    <text evidence="2">The sequence shown here is derived from an EMBL/GenBank/DDBJ whole genome shotgun (WGS) entry which is preliminary data.</text>
</comment>
<name>A0ABN9RPB6_9DINO</name>
<feature type="non-terminal residue" evidence="2">
    <location>
        <position position="1"/>
    </location>
</feature>
<feature type="region of interest" description="Disordered" evidence="1">
    <location>
        <begin position="132"/>
        <end position="151"/>
    </location>
</feature>
<keyword evidence="3" id="KW-1185">Reference proteome</keyword>
<reference evidence="2" key="1">
    <citation type="submission" date="2023-10" db="EMBL/GenBank/DDBJ databases">
        <authorList>
            <person name="Chen Y."/>
            <person name="Shah S."/>
            <person name="Dougan E. K."/>
            <person name="Thang M."/>
            <person name="Chan C."/>
        </authorList>
    </citation>
    <scope>NUCLEOTIDE SEQUENCE [LARGE SCALE GENOMIC DNA]</scope>
</reference>
<feature type="region of interest" description="Disordered" evidence="1">
    <location>
        <begin position="87"/>
        <end position="114"/>
    </location>
</feature>
<evidence type="ECO:0000313" key="2">
    <source>
        <dbReference type="EMBL" id="CAK0820202.1"/>
    </source>
</evidence>